<dbReference type="AlphaFoldDB" id="A0A7X5UDV3"/>
<dbReference type="Gene3D" id="3.10.450.50">
    <property type="match status" value="1"/>
</dbReference>
<protein>
    <submittedName>
        <fullName evidence="1">DUF4440 domain-containing protein</fullName>
    </submittedName>
</protein>
<proteinExistence type="predicted"/>
<sequence>MTDIAHQEIIELHRQIESLFGGTAEEDALDALVACFDPGFRMVTVRGDRIDRDGVATLFASLRGARPGIHIDIADVVTHSDADGLWVSYTETQTLGDGSGNRRHSTAWLMPVPGGRPVWRYLHETLLP</sequence>
<dbReference type="RefSeq" id="WP_166951967.1">
    <property type="nucleotide sequence ID" value="NZ_JAARLZ010000014.1"/>
</dbReference>
<name>A0A7X5UDV3_9GAMM</name>
<dbReference type="PIRSF" id="PIRSF029394">
    <property type="entry name" value="UCP029394"/>
    <property type="match status" value="1"/>
</dbReference>
<accession>A0A7X5UDV3</accession>
<reference evidence="1 2" key="1">
    <citation type="submission" date="2020-03" db="EMBL/GenBank/DDBJ databases">
        <authorList>
            <person name="Lai Q."/>
        </authorList>
    </citation>
    <scope>NUCLEOTIDE SEQUENCE [LARGE SCALE GENOMIC DNA]</scope>
    <source>
        <strain evidence="1 2">CCUG 25036</strain>
    </source>
</reference>
<gene>
    <name evidence="1" type="ORF">HBF25_20030</name>
</gene>
<keyword evidence="2" id="KW-1185">Reference proteome</keyword>
<organism evidence="1 2">
    <name type="scientific">Luteibacter anthropi</name>
    <dbReference type="NCBI Taxonomy" id="564369"/>
    <lineage>
        <taxon>Bacteria</taxon>
        <taxon>Pseudomonadati</taxon>
        <taxon>Pseudomonadota</taxon>
        <taxon>Gammaproteobacteria</taxon>
        <taxon>Lysobacterales</taxon>
        <taxon>Rhodanobacteraceae</taxon>
        <taxon>Luteibacter</taxon>
    </lineage>
</organism>
<evidence type="ECO:0000313" key="2">
    <source>
        <dbReference type="Proteomes" id="UP000490980"/>
    </source>
</evidence>
<dbReference type="Proteomes" id="UP000490980">
    <property type="component" value="Unassembled WGS sequence"/>
</dbReference>
<dbReference type="InterPro" id="IPR032710">
    <property type="entry name" value="NTF2-like_dom_sf"/>
</dbReference>
<dbReference type="EMBL" id="JAARLZ010000014">
    <property type="protein sequence ID" value="NII08681.1"/>
    <property type="molecule type" value="Genomic_DNA"/>
</dbReference>
<comment type="caution">
    <text evidence="1">The sequence shown here is derived from an EMBL/GenBank/DDBJ whole genome shotgun (WGS) entry which is preliminary data.</text>
</comment>
<dbReference type="InterPro" id="IPR016918">
    <property type="entry name" value="UCP029394"/>
</dbReference>
<dbReference type="SUPFAM" id="SSF54427">
    <property type="entry name" value="NTF2-like"/>
    <property type="match status" value="1"/>
</dbReference>
<evidence type="ECO:0000313" key="1">
    <source>
        <dbReference type="EMBL" id="NII08681.1"/>
    </source>
</evidence>